<proteinExistence type="predicted"/>
<evidence type="ECO:0000259" key="6">
    <source>
        <dbReference type="PROSITE" id="PS51332"/>
    </source>
</evidence>
<dbReference type="InterPro" id="IPR051198">
    <property type="entry name" value="BchE-like"/>
</dbReference>
<dbReference type="GO" id="GO:0051536">
    <property type="term" value="F:iron-sulfur cluster binding"/>
    <property type="evidence" value="ECO:0007669"/>
    <property type="project" value="UniProtKB-KW"/>
</dbReference>
<dbReference type="AlphaFoldDB" id="X1GXT0"/>
<dbReference type="SUPFAM" id="SSF102114">
    <property type="entry name" value="Radical SAM enzymes"/>
    <property type="match status" value="1"/>
</dbReference>
<evidence type="ECO:0000256" key="2">
    <source>
        <dbReference type="ARBA" id="ARBA00022691"/>
    </source>
</evidence>
<comment type="caution">
    <text evidence="7">The sequence shown here is derived from an EMBL/GenBank/DDBJ whole genome shotgun (WGS) entry which is preliminary data.</text>
</comment>
<evidence type="ECO:0000313" key="7">
    <source>
        <dbReference type="EMBL" id="GAH37828.1"/>
    </source>
</evidence>
<dbReference type="PANTHER" id="PTHR43409">
    <property type="entry name" value="ANAEROBIC MAGNESIUM-PROTOPORPHYRIN IX MONOMETHYL ESTER CYCLASE-RELATED"/>
    <property type="match status" value="1"/>
</dbReference>
<dbReference type="GO" id="GO:0031419">
    <property type="term" value="F:cobalamin binding"/>
    <property type="evidence" value="ECO:0007669"/>
    <property type="project" value="InterPro"/>
</dbReference>
<dbReference type="InterPro" id="IPR007197">
    <property type="entry name" value="rSAM"/>
</dbReference>
<keyword evidence="2" id="KW-0949">S-adenosyl-L-methionine</keyword>
<dbReference type="InterPro" id="IPR006158">
    <property type="entry name" value="Cobalamin-bd"/>
</dbReference>
<dbReference type="GO" id="GO:0003824">
    <property type="term" value="F:catalytic activity"/>
    <property type="evidence" value="ECO:0007669"/>
    <property type="project" value="InterPro"/>
</dbReference>
<keyword evidence="3" id="KW-0479">Metal-binding</keyword>
<dbReference type="Pfam" id="PF02310">
    <property type="entry name" value="B12-binding"/>
    <property type="match status" value="1"/>
</dbReference>
<dbReference type="SFLD" id="SFLDS00029">
    <property type="entry name" value="Radical_SAM"/>
    <property type="match status" value="1"/>
</dbReference>
<keyword evidence="5" id="KW-0411">Iron-sulfur</keyword>
<evidence type="ECO:0000256" key="4">
    <source>
        <dbReference type="ARBA" id="ARBA00023004"/>
    </source>
</evidence>
<comment type="cofactor">
    <cofactor evidence="1">
        <name>[4Fe-4S] cluster</name>
        <dbReference type="ChEBI" id="CHEBI:49883"/>
    </cofactor>
</comment>
<reference evidence="7" key="1">
    <citation type="journal article" date="2014" name="Front. Microbiol.">
        <title>High frequency of phylogenetically diverse reductive dehalogenase-homologous genes in deep subseafloor sedimentary metagenomes.</title>
        <authorList>
            <person name="Kawai M."/>
            <person name="Futagami T."/>
            <person name="Toyoda A."/>
            <person name="Takaki Y."/>
            <person name="Nishi S."/>
            <person name="Hori S."/>
            <person name="Arai W."/>
            <person name="Tsubouchi T."/>
            <person name="Morono Y."/>
            <person name="Uchiyama I."/>
            <person name="Ito T."/>
            <person name="Fujiyama A."/>
            <person name="Inagaki F."/>
            <person name="Takami H."/>
        </authorList>
    </citation>
    <scope>NUCLEOTIDE SEQUENCE</scope>
    <source>
        <strain evidence="7">Expedition CK06-06</strain>
    </source>
</reference>
<evidence type="ECO:0000256" key="1">
    <source>
        <dbReference type="ARBA" id="ARBA00001966"/>
    </source>
</evidence>
<dbReference type="Gene3D" id="3.40.50.280">
    <property type="entry name" value="Cobalamin-binding domain"/>
    <property type="match status" value="1"/>
</dbReference>
<dbReference type="PROSITE" id="PS51332">
    <property type="entry name" value="B12_BINDING"/>
    <property type="match status" value="1"/>
</dbReference>
<feature type="non-terminal residue" evidence="7">
    <location>
        <position position="279"/>
    </location>
</feature>
<dbReference type="GO" id="GO:0046872">
    <property type="term" value="F:metal ion binding"/>
    <property type="evidence" value="ECO:0007669"/>
    <property type="project" value="UniProtKB-KW"/>
</dbReference>
<evidence type="ECO:0000256" key="3">
    <source>
        <dbReference type="ARBA" id="ARBA00022723"/>
    </source>
</evidence>
<keyword evidence="4" id="KW-0408">Iron</keyword>
<dbReference type="InterPro" id="IPR058240">
    <property type="entry name" value="rSAM_sf"/>
</dbReference>
<gene>
    <name evidence="7" type="ORF">S03H2_18318</name>
</gene>
<dbReference type="SFLD" id="SFLDG01082">
    <property type="entry name" value="B12-binding_domain_containing"/>
    <property type="match status" value="1"/>
</dbReference>
<accession>X1GXT0</accession>
<evidence type="ECO:0000256" key="5">
    <source>
        <dbReference type="ARBA" id="ARBA00023014"/>
    </source>
</evidence>
<sequence length="279" mass="30455">MGWAMIGKIRVCLITPPSPFLTNGRAFMSLGILRVAAALEQAGHVVDHLDLSGVENYLDVMEAYLNQSEVSVYGITATTPQMPSAAALGWMIDWHKPDARIILGGAHVTAVNAAQKKGGAIDNIRRLFSLFDVLVAGDGERAVLVAIEDDSPPIVDADNPASPLFLSPGEMSILPDPARHLVDVSSYDYEIDGERALSIVSQQGCPYGCGFCSGRVSPCHRRVRARSIWSTAREILQLKDRYGVRGFMFYDDELNLNNDRLEGLMGALWGHDLLLRGFV</sequence>
<dbReference type="EMBL" id="BARU01009499">
    <property type="protein sequence ID" value="GAH37828.1"/>
    <property type="molecule type" value="Genomic_DNA"/>
</dbReference>
<feature type="domain" description="B12-binding" evidence="6">
    <location>
        <begin position="8"/>
        <end position="157"/>
    </location>
</feature>
<organism evidence="7">
    <name type="scientific">marine sediment metagenome</name>
    <dbReference type="NCBI Taxonomy" id="412755"/>
    <lineage>
        <taxon>unclassified sequences</taxon>
        <taxon>metagenomes</taxon>
        <taxon>ecological metagenomes</taxon>
    </lineage>
</organism>
<protein>
    <recommendedName>
        <fullName evidence="6">B12-binding domain-containing protein</fullName>
    </recommendedName>
</protein>
<name>X1GXT0_9ZZZZ</name>